<protein>
    <submittedName>
        <fullName evidence="2">Transposase</fullName>
    </submittedName>
</protein>
<evidence type="ECO:0000313" key="2">
    <source>
        <dbReference type="EMBL" id="CDQ11814.1"/>
    </source>
</evidence>
<evidence type="ECO:0000313" key="1">
    <source>
        <dbReference type="EMBL" id="CDQ10887.1"/>
    </source>
</evidence>
<comment type="caution">
    <text evidence="2">The sequence shown here is derived from an EMBL/GenBank/DDBJ whole genome shotgun (WGS) entry which is preliminary data.</text>
</comment>
<proteinExistence type="predicted"/>
<dbReference type="NCBIfam" id="NF033559">
    <property type="entry name" value="transpos_IS1634"/>
    <property type="match status" value="1"/>
</dbReference>
<dbReference type="InterPro" id="IPR047654">
    <property type="entry name" value="IS1634_transpos"/>
</dbReference>
<dbReference type="EMBL" id="CCCS020000037">
    <property type="protein sequence ID" value="CDQ10887.1"/>
    <property type="molecule type" value="Genomic_DNA"/>
</dbReference>
<dbReference type="AlphaFoldDB" id="A0A060UZB3"/>
<organism evidence="2">
    <name type="scientific">Acidithiobacillus ferrivorans</name>
    <dbReference type="NCBI Taxonomy" id="160808"/>
    <lineage>
        <taxon>Bacteria</taxon>
        <taxon>Pseudomonadati</taxon>
        <taxon>Pseudomonadota</taxon>
        <taxon>Acidithiobacillia</taxon>
        <taxon>Acidithiobacillales</taxon>
        <taxon>Acidithiobacillaceae</taxon>
        <taxon>Acidithiobacillus</taxon>
    </lineage>
</organism>
<accession>A0A060UZB3</accession>
<reference evidence="2" key="2">
    <citation type="submission" date="2014-07" db="EMBL/GenBank/DDBJ databases">
        <title>Initial genome analysis of the psychrotolerant acidophile Acidithiobacillus ferrivorans CF27: insights into iron and sulfur oxidation pathways and into biofilm formation.</title>
        <authorList>
            <person name="Talla E."/>
            <person name="Hedrich S."/>
            <person name="Mangenot S."/>
            <person name="Ji B."/>
            <person name="Johnson D.B."/>
            <person name="Barbe V."/>
            <person name="Bonnefoy V."/>
        </authorList>
    </citation>
    <scope>NUCLEOTIDE SEQUENCE [LARGE SCALE GENOMIC DNA]</scope>
    <source>
        <strain evidence="2">CF27</strain>
    </source>
</reference>
<sequence length="273" mass="30486">MHVKITTSGSRRYVQLVESYRDDAGKVKKRTVATLGRLDQVDSQLNAVIQGLIKVSGQVPTPTPTISSPSIAFEAARAFGDVWALTELWKDLGFSALRQVFRKTRHTTDVEALIRVMVLNRLCDPESKLGVLRWLETVALPDVTVTAITHQQLLRSMDALMEQQSAVDAVVAGLLRPLIDQDLSVVFYDLTTIRSEGLVTVPQDVRQFGMAKEGLIARQFMLGACRLQRVCRSTMRSSMATPLRPKRCCRPWAKCWSAFRQCGAWCSSRIAGY</sequence>
<name>A0A060UZB3_9PROT</name>
<gene>
    <name evidence="1" type="ORF">AFERRI_420185</name>
    <name evidence="2" type="ORF">AFERRI_600040</name>
</gene>
<dbReference type="EMBL" id="CCCS020000057">
    <property type="protein sequence ID" value="CDQ11814.1"/>
    <property type="molecule type" value="Genomic_DNA"/>
</dbReference>
<reference evidence="2" key="1">
    <citation type="submission" date="2014-03" db="EMBL/GenBank/DDBJ databases">
        <authorList>
            <person name="Genoscope - CEA"/>
        </authorList>
    </citation>
    <scope>NUCLEOTIDE SEQUENCE [LARGE SCALE GENOMIC DNA]</scope>
    <source>
        <strain evidence="2">CF27</strain>
    </source>
</reference>